<keyword evidence="2" id="KW-1003">Cell membrane</keyword>
<feature type="transmembrane region" description="Helical" evidence="6">
    <location>
        <begin position="269"/>
        <end position="287"/>
    </location>
</feature>
<comment type="subcellular location">
    <subcellularLocation>
        <location evidence="1">Cell membrane</location>
        <topology evidence="1">Multi-pass membrane protein</topology>
    </subcellularLocation>
</comment>
<evidence type="ECO:0000256" key="4">
    <source>
        <dbReference type="ARBA" id="ARBA00022989"/>
    </source>
</evidence>
<proteinExistence type="predicted"/>
<dbReference type="InterPro" id="IPR037185">
    <property type="entry name" value="EmrE-like"/>
</dbReference>
<evidence type="ECO:0000256" key="2">
    <source>
        <dbReference type="ARBA" id="ARBA00022475"/>
    </source>
</evidence>
<name>A0ABW8ZBM8_9BURK</name>
<evidence type="ECO:0000259" key="7">
    <source>
        <dbReference type="Pfam" id="PF00892"/>
    </source>
</evidence>
<accession>A0ABW8ZBM8</accession>
<feature type="transmembrane region" description="Helical" evidence="6">
    <location>
        <begin position="37"/>
        <end position="56"/>
    </location>
</feature>
<organism evidence="8 9">
    <name type="scientific">Herbaspirillum rhizosphaerae</name>
    <dbReference type="NCBI Taxonomy" id="346179"/>
    <lineage>
        <taxon>Bacteria</taxon>
        <taxon>Pseudomonadati</taxon>
        <taxon>Pseudomonadota</taxon>
        <taxon>Betaproteobacteria</taxon>
        <taxon>Burkholderiales</taxon>
        <taxon>Oxalobacteraceae</taxon>
        <taxon>Herbaspirillum</taxon>
    </lineage>
</organism>
<dbReference type="Pfam" id="PF00892">
    <property type="entry name" value="EamA"/>
    <property type="match status" value="2"/>
</dbReference>
<protein>
    <submittedName>
        <fullName evidence="8">DMT family transporter</fullName>
    </submittedName>
</protein>
<evidence type="ECO:0000256" key="1">
    <source>
        <dbReference type="ARBA" id="ARBA00004651"/>
    </source>
</evidence>
<evidence type="ECO:0000313" key="9">
    <source>
        <dbReference type="Proteomes" id="UP001629214"/>
    </source>
</evidence>
<dbReference type="SUPFAM" id="SSF103481">
    <property type="entry name" value="Multidrug resistance efflux transporter EmrE"/>
    <property type="match status" value="2"/>
</dbReference>
<evidence type="ECO:0000256" key="5">
    <source>
        <dbReference type="ARBA" id="ARBA00023136"/>
    </source>
</evidence>
<dbReference type="Proteomes" id="UP001629214">
    <property type="component" value="Unassembled WGS sequence"/>
</dbReference>
<sequence>MQLKYSVFPLGAVLIWAGNTVVSKMSAGLIEPAAISFYRWLLAGLILTPFLLKPVWRQRRAIQPHLPKILVLALLGMVLYQSLAYFAAATSSATSMGMIASLMPLLTLLLSSLFLREPPTWGTLIGGVLSLLGLMILIGKGHPMQLFEHGVVFGDILMLLATAAYALYGVLLRKWALPIASWHLLYLQIWIAVVLLFPPFLLAPYSPVTAANLPLLLYAAIAASIISQILWMNGVAHMGASHATVFMNLFPIFTVIIAVVALGESVHSYHAIGGGITLVGVLLAQMLKQRIVRPAV</sequence>
<feature type="domain" description="EamA" evidence="7">
    <location>
        <begin position="153"/>
        <end position="283"/>
    </location>
</feature>
<dbReference type="RefSeq" id="WP_408169588.1">
    <property type="nucleotide sequence ID" value="NZ_JAQQFR010000013.1"/>
</dbReference>
<feature type="transmembrane region" description="Helical" evidence="6">
    <location>
        <begin position="151"/>
        <end position="172"/>
    </location>
</feature>
<comment type="caution">
    <text evidence="8">The sequence shown here is derived from an EMBL/GenBank/DDBJ whole genome shotgun (WGS) entry which is preliminary data.</text>
</comment>
<dbReference type="InterPro" id="IPR000620">
    <property type="entry name" value="EamA_dom"/>
</dbReference>
<evidence type="ECO:0000256" key="3">
    <source>
        <dbReference type="ARBA" id="ARBA00022692"/>
    </source>
</evidence>
<reference evidence="8 9" key="1">
    <citation type="journal article" date="2024" name="Chem. Sci.">
        <title>Discovery of megapolipeptins by genome mining of a Burkholderiales bacteria collection.</title>
        <authorList>
            <person name="Paulo B.S."/>
            <person name="Recchia M.J.J."/>
            <person name="Lee S."/>
            <person name="Fergusson C.H."/>
            <person name="Romanowski S.B."/>
            <person name="Hernandez A."/>
            <person name="Krull N."/>
            <person name="Liu D.Y."/>
            <person name="Cavanagh H."/>
            <person name="Bos A."/>
            <person name="Gray C.A."/>
            <person name="Murphy B.T."/>
            <person name="Linington R.G."/>
            <person name="Eustaquio A.S."/>
        </authorList>
    </citation>
    <scope>NUCLEOTIDE SEQUENCE [LARGE SCALE GENOMIC DNA]</scope>
    <source>
        <strain evidence="8 9">RL21-008-BIB-B</strain>
    </source>
</reference>
<dbReference type="PANTHER" id="PTHR32322:SF18">
    <property type="entry name" value="S-ADENOSYLMETHIONINE_S-ADENOSYLHOMOCYSTEINE TRANSPORTER"/>
    <property type="match status" value="1"/>
</dbReference>
<keyword evidence="9" id="KW-1185">Reference proteome</keyword>
<feature type="transmembrane region" description="Helical" evidence="6">
    <location>
        <begin position="245"/>
        <end position="263"/>
    </location>
</feature>
<dbReference type="PANTHER" id="PTHR32322">
    <property type="entry name" value="INNER MEMBRANE TRANSPORTER"/>
    <property type="match status" value="1"/>
</dbReference>
<feature type="transmembrane region" description="Helical" evidence="6">
    <location>
        <begin position="184"/>
        <end position="203"/>
    </location>
</feature>
<dbReference type="InterPro" id="IPR050638">
    <property type="entry name" value="AA-Vitamin_Transporters"/>
</dbReference>
<keyword evidence="5 6" id="KW-0472">Membrane</keyword>
<feature type="transmembrane region" description="Helical" evidence="6">
    <location>
        <begin position="68"/>
        <end position="88"/>
    </location>
</feature>
<feature type="transmembrane region" description="Helical" evidence="6">
    <location>
        <begin position="121"/>
        <end position="139"/>
    </location>
</feature>
<keyword evidence="3 6" id="KW-0812">Transmembrane</keyword>
<feature type="domain" description="EamA" evidence="7">
    <location>
        <begin position="9"/>
        <end position="138"/>
    </location>
</feature>
<feature type="transmembrane region" description="Helical" evidence="6">
    <location>
        <begin position="94"/>
        <end position="114"/>
    </location>
</feature>
<evidence type="ECO:0000313" key="8">
    <source>
        <dbReference type="EMBL" id="MFL9880549.1"/>
    </source>
</evidence>
<keyword evidence="4 6" id="KW-1133">Transmembrane helix</keyword>
<feature type="transmembrane region" description="Helical" evidence="6">
    <location>
        <begin position="215"/>
        <end position="233"/>
    </location>
</feature>
<evidence type="ECO:0000256" key="6">
    <source>
        <dbReference type="SAM" id="Phobius"/>
    </source>
</evidence>
<gene>
    <name evidence="8" type="ORF">PQR63_19280</name>
</gene>
<dbReference type="EMBL" id="JAQQFR010000013">
    <property type="protein sequence ID" value="MFL9880549.1"/>
    <property type="molecule type" value="Genomic_DNA"/>
</dbReference>